<gene>
    <name evidence="7" type="ORF">HMPREF9248_0801</name>
</gene>
<keyword evidence="4 6" id="KW-1133">Transmembrane helix</keyword>
<dbReference type="RefSeq" id="WP_006303475.1">
    <property type="nucleotide sequence ID" value="NZ_AEDQ01000003.1"/>
</dbReference>
<sequence>MQICHVTNHSPFHPLTKMAATILLGFTPLVSMHANLSWLLVVVFAGIFMLERRYKDALSALIWYALLAGFIAYADTCMAAAGTGGFMEAPIRVMYSFIYMLKVFYVPMLAAKWLIITTDVGNMLAALDSIRVPSAISIPLCVMVRFFPAYKEDKRAIKQALTMRDITLRRPLMYAERFCVPMLILSCQLADELAKAAETKGIANPTPKTHYRQYHFHACDGVCLALLLACIMLACVCGGLWCSR</sequence>
<reference evidence="7 8" key="1">
    <citation type="submission" date="2010-08" db="EMBL/GenBank/DDBJ databases">
        <authorList>
            <person name="Durkin A.S."/>
            <person name="Madupu R."/>
            <person name="Torralba M."/>
            <person name="Gillis M."/>
            <person name="Methe B."/>
            <person name="Sutton G."/>
            <person name="Nelson K.E."/>
        </authorList>
    </citation>
    <scope>NUCLEOTIDE SEQUENCE [LARGE SCALE GENOMIC DNA]</scope>
    <source>
        <strain evidence="7 8">PB189-T1-4</strain>
    </source>
</reference>
<accession>A0ABN0B1K4</accession>
<dbReference type="Pfam" id="PF02361">
    <property type="entry name" value="CbiQ"/>
    <property type="match status" value="1"/>
</dbReference>
<evidence type="ECO:0000313" key="7">
    <source>
        <dbReference type="EMBL" id="EFL44700.1"/>
    </source>
</evidence>
<feature type="transmembrane region" description="Helical" evidence="6">
    <location>
        <begin position="61"/>
        <end position="81"/>
    </location>
</feature>
<comment type="caution">
    <text evidence="7">The sequence shown here is derived from an EMBL/GenBank/DDBJ whole genome shotgun (WGS) entry which is preliminary data.</text>
</comment>
<organism evidence="7 8">
    <name type="scientific">Fannyhessea vaginae PB189-T1-4</name>
    <dbReference type="NCBI Taxonomy" id="866774"/>
    <lineage>
        <taxon>Bacteria</taxon>
        <taxon>Bacillati</taxon>
        <taxon>Actinomycetota</taxon>
        <taxon>Coriobacteriia</taxon>
        <taxon>Coriobacteriales</taxon>
        <taxon>Atopobiaceae</taxon>
        <taxon>Fannyhessea</taxon>
    </lineage>
</organism>
<dbReference type="Proteomes" id="UP000004431">
    <property type="component" value="Unassembled WGS sequence"/>
</dbReference>
<name>A0ABN0B1K4_9ACTN</name>
<dbReference type="InterPro" id="IPR003339">
    <property type="entry name" value="ABC/ECF_trnsptr_transmembrane"/>
</dbReference>
<keyword evidence="2" id="KW-1003">Cell membrane</keyword>
<feature type="transmembrane region" description="Helical" evidence="6">
    <location>
        <begin position="21"/>
        <end position="49"/>
    </location>
</feature>
<evidence type="ECO:0000256" key="1">
    <source>
        <dbReference type="ARBA" id="ARBA00004141"/>
    </source>
</evidence>
<evidence type="ECO:0000313" key="8">
    <source>
        <dbReference type="Proteomes" id="UP000004431"/>
    </source>
</evidence>
<evidence type="ECO:0000256" key="6">
    <source>
        <dbReference type="SAM" id="Phobius"/>
    </source>
</evidence>
<dbReference type="EMBL" id="AEDQ01000003">
    <property type="protein sequence ID" value="EFL44700.1"/>
    <property type="molecule type" value="Genomic_DNA"/>
</dbReference>
<evidence type="ECO:0000256" key="5">
    <source>
        <dbReference type="ARBA" id="ARBA00023136"/>
    </source>
</evidence>
<dbReference type="InterPro" id="IPR051611">
    <property type="entry name" value="ECF_transporter_component"/>
</dbReference>
<keyword evidence="5 6" id="KW-0472">Membrane</keyword>
<dbReference type="PANTHER" id="PTHR34857:SF2">
    <property type="entry name" value="SLL0384 PROTEIN"/>
    <property type="match status" value="1"/>
</dbReference>
<evidence type="ECO:0000256" key="3">
    <source>
        <dbReference type="ARBA" id="ARBA00022692"/>
    </source>
</evidence>
<evidence type="ECO:0000256" key="4">
    <source>
        <dbReference type="ARBA" id="ARBA00022989"/>
    </source>
</evidence>
<dbReference type="PANTHER" id="PTHR34857">
    <property type="entry name" value="SLL0384 PROTEIN"/>
    <property type="match status" value="1"/>
</dbReference>
<proteinExistence type="predicted"/>
<keyword evidence="8" id="KW-1185">Reference proteome</keyword>
<evidence type="ECO:0000256" key="2">
    <source>
        <dbReference type="ARBA" id="ARBA00022475"/>
    </source>
</evidence>
<feature type="transmembrane region" description="Helical" evidence="6">
    <location>
        <begin position="130"/>
        <end position="148"/>
    </location>
</feature>
<feature type="transmembrane region" description="Helical" evidence="6">
    <location>
        <begin position="222"/>
        <end position="241"/>
    </location>
</feature>
<comment type="subcellular location">
    <subcellularLocation>
        <location evidence="1">Membrane</location>
        <topology evidence="1">Multi-pass membrane protein</topology>
    </subcellularLocation>
</comment>
<keyword evidence="3 6" id="KW-0812">Transmembrane</keyword>
<protein>
    <submittedName>
        <fullName evidence="7">Cobalt transport protein</fullName>
    </submittedName>
</protein>
<dbReference type="CDD" id="cd16914">
    <property type="entry name" value="EcfT"/>
    <property type="match status" value="1"/>
</dbReference>
<feature type="transmembrane region" description="Helical" evidence="6">
    <location>
        <begin position="93"/>
        <end position="115"/>
    </location>
</feature>